<dbReference type="SUPFAM" id="SSF51556">
    <property type="entry name" value="Metallo-dependent hydrolases"/>
    <property type="match status" value="1"/>
</dbReference>
<feature type="compositionally biased region" description="Low complexity" evidence="2">
    <location>
        <begin position="42"/>
        <end position="52"/>
    </location>
</feature>
<evidence type="ECO:0000256" key="3">
    <source>
        <dbReference type="SAM" id="Phobius"/>
    </source>
</evidence>
<reference evidence="4 5" key="1">
    <citation type="submission" date="2024-01" db="EMBL/GenBank/DDBJ databases">
        <title>A draft genome for the cacao thread blight pathogen Marasmiellus scandens.</title>
        <authorList>
            <person name="Baruah I.K."/>
            <person name="Leung J."/>
            <person name="Bukari Y."/>
            <person name="Amoako-Attah I."/>
            <person name="Meinhardt L.W."/>
            <person name="Bailey B.A."/>
            <person name="Cohen S.P."/>
        </authorList>
    </citation>
    <scope>NUCLEOTIDE SEQUENCE [LARGE SCALE GENOMIC DNA]</scope>
    <source>
        <strain evidence="4 5">GH-19</strain>
    </source>
</reference>
<dbReference type="Gene3D" id="3.20.20.140">
    <property type="entry name" value="Metal-dependent hydrolases"/>
    <property type="match status" value="1"/>
</dbReference>
<dbReference type="EMBL" id="JBANRG010000001">
    <property type="protein sequence ID" value="KAK7472978.1"/>
    <property type="molecule type" value="Genomic_DNA"/>
</dbReference>
<feature type="compositionally biased region" description="Polar residues" evidence="2">
    <location>
        <begin position="1"/>
        <end position="11"/>
    </location>
</feature>
<dbReference type="CDD" id="cd01301">
    <property type="entry name" value="rDP_like"/>
    <property type="match status" value="1"/>
</dbReference>
<feature type="region of interest" description="Disordered" evidence="2">
    <location>
        <begin position="119"/>
        <end position="159"/>
    </location>
</feature>
<keyword evidence="3" id="KW-0472">Membrane</keyword>
<dbReference type="PROSITE" id="PS51365">
    <property type="entry name" value="RENAL_DIPEPTIDASE_2"/>
    <property type="match status" value="1"/>
</dbReference>
<dbReference type="Proteomes" id="UP001498398">
    <property type="component" value="Unassembled WGS sequence"/>
</dbReference>
<dbReference type="Pfam" id="PF01244">
    <property type="entry name" value="Peptidase_M19"/>
    <property type="match status" value="1"/>
</dbReference>
<keyword evidence="3" id="KW-0812">Transmembrane</keyword>
<dbReference type="PANTHER" id="PTHR10443:SF12">
    <property type="entry name" value="DIPEPTIDASE"/>
    <property type="match status" value="1"/>
</dbReference>
<gene>
    <name evidence="4" type="ORF">VKT23_001082</name>
</gene>
<keyword evidence="1" id="KW-0224">Dipeptidase</keyword>
<organism evidence="4 5">
    <name type="scientific">Marasmiellus scandens</name>
    <dbReference type="NCBI Taxonomy" id="2682957"/>
    <lineage>
        <taxon>Eukaryota</taxon>
        <taxon>Fungi</taxon>
        <taxon>Dikarya</taxon>
        <taxon>Basidiomycota</taxon>
        <taxon>Agaricomycotina</taxon>
        <taxon>Agaricomycetes</taxon>
        <taxon>Agaricomycetidae</taxon>
        <taxon>Agaricales</taxon>
        <taxon>Marasmiineae</taxon>
        <taxon>Omphalotaceae</taxon>
        <taxon>Marasmiellus</taxon>
    </lineage>
</organism>
<feature type="compositionally biased region" description="Basic residues" evidence="2">
    <location>
        <begin position="136"/>
        <end position="146"/>
    </location>
</feature>
<keyword evidence="1" id="KW-0862">Zinc</keyword>
<dbReference type="InterPro" id="IPR032466">
    <property type="entry name" value="Metal_Hydrolase"/>
</dbReference>
<feature type="region of interest" description="Disordered" evidence="2">
    <location>
        <begin position="1"/>
        <end position="86"/>
    </location>
</feature>
<comment type="caution">
    <text evidence="4">The sequence shown here is derived from an EMBL/GenBank/DDBJ whole genome shotgun (WGS) entry which is preliminary data.</text>
</comment>
<dbReference type="PANTHER" id="PTHR10443">
    <property type="entry name" value="MICROSOMAL DIPEPTIDASE"/>
    <property type="match status" value="1"/>
</dbReference>
<dbReference type="EC" id="3.4.13.19" evidence="1"/>
<comment type="cofactor">
    <cofactor evidence="1">
        <name>Zn(2+)</name>
        <dbReference type="ChEBI" id="CHEBI:29105"/>
    </cofactor>
</comment>
<proteinExistence type="inferred from homology"/>
<protein>
    <recommendedName>
        <fullName evidence="1">Dipeptidase</fullName>
        <ecNumber evidence="1">3.4.13.19</ecNumber>
    </recommendedName>
</protein>
<sequence length="566" mass="61574">MPRSMSRSVSPNLDRASHTANSDSDSDNHLHAGAGRHHKFSKSVSSLASSLHQHVHHSRHASGTSSHSSKKGKKSRKQKRKSRYSIPPEVARHLAFAVFLGFAQTLWIGLSSIFQTMSSESPVTNEATERTSLVSRLHRPHQHHHSSSSSSSSLKAHTNAHPNLRTRSVVWGILTIITVAALVVLLFFNDSLPDMVKLSPLIGGKPKDPTLAALGILDRAPVIDGHIDLPLVVRYAYANNVTSVDMESMPMHVDIPRLREEPEAEGEDFLNATWRVRDTLEQIDVSKLVIEKYSDTFQFALGSQDIKSAIANGKIASLLGVEGGHQLGNSIAVLRQYHALGVRYVTLTHTCHNAFADSCGYEPGKEPLHGGLSSLGRVLIDEMNRLGVLVDLSHTSDATATQALLRSKAPVIWSHSSARAVHDVPRNVPDEVLRLVGTGEGQKDAVIMVNFAPQFVAPDGKADVKAVADHVEHIAKIAGKKHVGLGSDYDGIGSTPKGLEDVSKYPALIAELYSRGWDKYDLAGLTGANLLRVFEGAERVSRELKAAGMLPVFDLYDKRPDLPVEL</sequence>
<evidence type="ECO:0000256" key="2">
    <source>
        <dbReference type="SAM" id="MobiDB-lite"/>
    </source>
</evidence>
<keyword evidence="1" id="KW-0479">Metal-binding</keyword>
<name>A0ABR1K607_9AGAR</name>
<keyword evidence="1" id="KW-0378">Hydrolase</keyword>
<keyword evidence="3" id="KW-1133">Transmembrane helix</keyword>
<feature type="compositionally biased region" description="Basic residues" evidence="2">
    <location>
        <begin position="68"/>
        <end position="83"/>
    </location>
</feature>
<evidence type="ECO:0000313" key="5">
    <source>
        <dbReference type="Proteomes" id="UP001498398"/>
    </source>
</evidence>
<keyword evidence="1" id="KW-0645">Protease</keyword>
<evidence type="ECO:0000313" key="4">
    <source>
        <dbReference type="EMBL" id="KAK7472978.1"/>
    </source>
</evidence>
<keyword evidence="5" id="KW-1185">Reference proteome</keyword>
<accession>A0ABR1K607</accession>
<dbReference type="InterPro" id="IPR008257">
    <property type="entry name" value="Pept_M19"/>
</dbReference>
<feature type="compositionally biased region" description="Polar residues" evidence="2">
    <location>
        <begin position="119"/>
        <end position="134"/>
    </location>
</feature>
<comment type="similarity">
    <text evidence="1">Belongs to the metallo-dependent hydrolases superfamily. Peptidase M19 family.</text>
</comment>
<feature type="transmembrane region" description="Helical" evidence="3">
    <location>
        <begin position="169"/>
        <end position="188"/>
    </location>
</feature>
<comment type="catalytic activity">
    <reaction evidence="1">
        <text>an L-aminoacyl-L-amino acid + H2O = 2 an L-alpha-amino acid</text>
        <dbReference type="Rhea" id="RHEA:48940"/>
        <dbReference type="ChEBI" id="CHEBI:15377"/>
        <dbReference type="ChEBI" id="CHEBI:59869"/>
        <dbReference type="ChEBI" id="CHEBI:77460"/>
        <dbReference type="EC" id="3.4.13.19"/>
    </reaction>
</comment>
<evidence type="ECO:0000256" key="1">
    <source>
        <dbReference type="RuleBase" id="RU341113"/>
    </source>
</evidence>
<keyword evidence="1" id="KW-0482">Metalloprotease</keyword>